<dbReference type="InterPro" id="IPR032795">
    <property type="entry name" value="DUF3741-assoc"/>
</dbReference>
<accession>A0ABC8SJC9</accession>
<dbReference type="Pfam" id="PF14383">
    <property type="entry name" value="VARLMGL"/>
    <property type="match status" value="1"/>
</dbReference>
<dbReference type="EMBL" id="CAUOFW020002981">
    <property type="protein sequence ID" value="CAK9157309.1"/>
    <property type="molecule type" value="Genomic_DNA"/>
</dbReference>
<dbReference type="PANTHER" id="PTHR31680:SF12">
    <property type="entry name" value="OS11G0587300 PROTEIN"/>
    <property type="match status" value="1"/>
</dbReference>
<evidence type="ECO:0000313" key="4">
    <source>
        <dbReference type="Proteomes" id="UP001642360"/>
    </source>
</evidence>
<feature type="compositionally biased region" description="Basic and acidic residues" evidence="1">
    <location>
        <begin position="206"/>
        <end position="219"/>
    </location>
</feature>
<proteinExistence type="predicted"/>
<feature type="compositionally biased region" description="Basic and acidic residues" evidence="1">
    <location>
        <begin position="551"/>
        <end position="563"/>
    </location>
</feature>
<gene>
    <name evidence="3" type="ORF">ILEXP_LOCUS25862</name>
</gene>
<feature type="compositionally biased region" description="Low complexity" evidence="1">
    <location>
        <begin position="441"/>
        <end position="456"/>
    </location>
</feature>
<feature type="compositionally biased region" description="Basic and acidic residues" evidence="1">
    <location>
        <begin position="82"/>
        <end position="92"/>
    </location>
</feature>
<evidence type="ECO:0000259" key="2">
    <source>
        <dbReference type="Pfam" id="PF14383"/>
    </source>
</evidence>
<organism evidence="3 4">
    <name type="scientific">Ilex paraguariensis</name>
    <name type="common">yerba mate</name>
    <dbReference type="NCBI Taxonomy" id="185542"/>
    <lineage>
        <taxon>Eukaryota</taxon>
        <taxon>Viridiplantae</taxon>
        <taxon>Streptophyta</taxon>
        <taxon>Embryophyta</taxon>
        <taxon>Tracheophyta</taxon>
        <taxon>Spermatophyta</taxon>
        <taxon>Magnoliopsida</taxon>
        <taxon>eudicotyledons</taxon>
        <taxon>Gunneridae</taxon>
        <taxon>Pentapetalae</taxon>
        <taxon>asterids</taxon>
        <taxon>campanulids</taxon>
        <taxon>Aquifoliales</taxon>
        <taxon>Aquifoliaceae</taxon>
        <taxon>Ilex</taxon>
    </lineage>
</organism>
<feature type="domain" description="DUF3741" evidence="2">
    <location>
        <begin position="176"/>
        <end position="200"/>
    </location>
</feature>
<feature type="region of interest" description="Disordered" evidence="1">
    <location>
        <begin position="191"/>
        <end position="219"/>
    </location>
</feature>
<name>A0ABC8SJC9_9AQUA</name>
<dbReference type="Proteomes" id="UP001642360">
    <property type="component" value="Unassembled WGS sequence"/>
</dbReference>
<reference evidence="3 4" key="1">
    <citation type="submission" date="2024-02" db="EMBL/GenBank/DDBJ databases">
        <authorList>
            <person name="Vignale AGUSTIN F."/>
            <person name="Sosa J E."/>
            <person name="Modenutti C."/>
        </authorList>
    </citation>
    <scope>NUCLEOTIDE SEQUENCE [LARGE SCALE GENOMIC DNA]</scope>
</reference>
<evidence type="ECO:0000313" key="3">
    <source>
        <dbReference type="EMBL" id="CAK9157309.1"/>
    </source>
</evidence>
<feature type="compositionally biased region" description="Basic and acidic residues" evidence="1">
    <location>
        <begin position="475"/>
        <end position="487"/>
    </location>
</feature>
<dbReference type="InterPro" id="IPR033334">
    <property type="entry name" value="LNG1/2"/>
</dbReference>
<dbReference type="PANTHER" id="PTHR31680">
    <property type="entry name" value="LONGIFOLIA PROTEIN"/>
    <property type="match status" value="1"/>
</dbReference>
<keyword evidence="4" id="KW-1185">Reference proteome</keyword>
<feature type="compositionally biased region" description="Low complexity" evidence="1">
    <location>
        <begin position="538"/>
        <end position="550"/>
    </location>
</feature>
<sequence>MMTGIVPDENLKKQMGCMAGFLQLFDRHQILTGKRLYGTKRLPPATVLATMPESQKSVGSPAISTELEKTKQTRPMASPSPDRSKPSPEPEFRSTSPAVSLKVETPPRSPLPLPIFELKEGTRSSWKFGKEAPRLSLDSRATVDAKGSLHPKVIRTNASILSANRCQNSEDGGAGDCDDKQRRSPSVIARLMGLEPLPNSTPEPVQKAELRRSASESRASRDLRHYRFIDGNNFMLKQPNHSTSMGTKISGNVIRDNAAMENHTTALNVRPASPMNYSSRNAKCEFPKTSNRGVLGPPWKSPQHRKSFFDSGDFFPEPKQTVSFYGEIERRLRWRGIDEPSKDLETLKQILEALQLKGLLHSRKPSEQISQRNFVRDESPIVVMKPSRSPASVINRRVGNDSPPSSFRSKAELRRNLNLAEETLPMVNPRREGQVVDRNVRSPTRARSSSSPMRNESNSKHSNSLVKPKPSSVETKSKVNEPTEQRRVSPVRSPKPGSRGAGAADQNTTSRSPRSKMPTAEIYHKEKITTFVTEDESSSISESTVSTSSHTDTERSKREEWKEGRSLLERCDKLLHSIAEITATDLQPSPVSVLDSSFYKDELSSPSPVMKRSIDFKVTGQKRRGILVRGEWKQANKFTEGYKQSRGTESPHRCNRRICDCDGVI</sequence>
<protein>
    <recommendedName>
        <fullName evidence="2">DUF3741 domain-containing protein</fullName>
    </recommendedName>
</protein>
<feature type="compositionally biased region" description="Basic and acidic residues" evidence="1">
    <location>
        <begin position="429"/>
        <end position="440"/>
    </location>
</feature>
<evidence type="ECO:0000256" key="1">
    <source>
        <dbReference type="SAM" id="MobiDB-lite"/>
    </source>
</evidence>
<dbReference type="AlphaFoldDB" id="A0ABC8SJC9"/>
<comment type="caution">
    <text evidence="3">The sequence shown here is derived from an EMBL/GenBank/DDBJ whole genome shotgun (WGS) entry which is preliminary data.</text>
</comment>
<feature type="region of interest" description="Disordered" evidence="1">
    <location>
        <begin position="386"/>
        <end position="563"/>
    </location>
</feature>
<feature type="region of interest" description="Disordered" evidence="1">
    <location>
        <begin position="48"/>
        <end position="107"/>
    </location>
</feature>